<keyword evidence="5" id="KW-0256">Endoplasmic reticulum</keyword>
<accession>A0A6J1GSQ0</accession>
<dbReference type="GO" id="GO:0005789">
    <property type="term" value="C:endoplasmic reticulum membrane"/>
    <property type="evidence" value="ECO:0007669"/>
    <property type="project" value="UniProtKB-SubCell"/>
</dbReference>
<keyword evidence="6" id="KW-1133">Transmembrane helix</keyword>
<keyword evidence="3" id="KW-1003">Cell membrane</keyword>
<evidence type="ECO:0000256" key="1">
    <source>
        <dbReference type="ARBA" id="ARBA00004162"/>
    </source>
</evidence>
<evidence type="ECO:0000313" key="11">
    <source>
        <dbReference type="RefSeq" id="XP_022955117.1"/>
    </source>
</evidence>
<reference evidence="11" key="1">
    <citation type="submission" date="2025-08" db="UniProtKB">
        <authorList>
            <consortium name="RefSeq"/>
        </authorList>
    </citation>
    <scope>IDENTIFICATION</scope>
    <source>
        <tissue evidence="11">Young leaves</tissue>
    </source>
</reference>
<protein>
    <submittedName>
        <fullName evidence="11">Uncharacterized protein LOC111457179 isoform X1</fullName>
    </submittedName>
</protein>
<evidence type="ECO:0000256" key="4">
    <source>
        <dbReference type="ARBA" id="ARBA00022692"/>
    </source>
</evidence>
<dbReference type="AlphaFoldDB" id="A0A6J1GSQ0"/>
<organism evidence="10 11">
    <name type="scientific">Cucurbita moschata</name>
    <name type="common">Winter crookneck squash</name>
    <name type="synonym">Cucurbita pepo var. moschata</name>
    <dbReference type="NCBI Taxonomy" id="3662"/>
    <lineage>
        <taxon>Eukaryota</taxon>
        <taxon>Viridiplantae</taxon>
        <taxon>Streptophyta</taxon>
        <taxon>Embryophyta</taxon>
        <taxon>Tracheophyta</taxon>
        <taxon>Spermatophyta</taxon>
        <taxon>Magnoliopsida</taxon>
        <taxon>eudicotyledons</taxon>
        <taxon>Gunneridae</taxon>
        <taxon>Pentapetalae</taxon>
        <taxon>rosids</taxon>
        <taxon>fabids</taxon>
        <taxon>Cucurbitales</taxon>
        <taxon>Cucurbitaceae</taxon>
        <taxon>Cucurbiteae</taxon>
        <taxon>Cucurbita</taxon>
    </lineage>
</organism>
<evidence type="ECO:0000256" key="5">
    <source>
        <dbReference type="ARBA" id="ARBA00022824"/>
    </source>
</evidence>
<dbReference type="PANTHER" id="PTHR32219:SF16">
    <property type="entry name" value="CORE-2_I-BRANCHING BETA-1,6-N-ACETYLGLUCOSAMINYLTRANSFERASE FAMILY PROTEIN"/>
    <property type="match status" value="1"/>
</dbReference>
<evidence type="ECO:0000256" key="9">
    <source>
        <dbReference type="ARBA" id="ARBA00038080"/>
    </source>
</evidence>
<dbReference type="InterPro" id="IPR055282">
    <property type="entry name" value="PPI1-4"/>
</dbReference>
<proteinExistence type="inferred from homology"/>
<keyword evidence="8" id="KW-0472">Membrane</keyword>
<keyword evidence="7" id="KW-0175">Coiled coil</keyword>
<dbReference type="KEGG" id="cmos:111457179"/>
<gene>
    <name evidence="11" type="primary">LOC111457179</name>
</gene>
<evidence type="ECO:0000256" key="2">
    <source>
        <dbReference type="ARBA" id="ARBA00004389"/>
    </source>
</evidence>
<evidence type="ECO:0000256" key="3">
    <source>
        <dbReference type="ARBA" id="ARBA00022475"/>
    </source>
</evidence>
<dbReference type="GeneID" id="111457179"/>
<dbReference type="Proteomes" id="UP000504609">
    <property type="component" value="Unplaced"/>
</dbReference>
<dbReference type="GO" id="GO:0005886">
    <property type="term" value="C:plasma membrane"/>
    <property type="evidence" value="ECO:0007669"/>
    <property type="project" value="UniProtKB-SubCell"/>
</dbReference>
<sequence length="262" mass="30924">MAQTQACYDRISRSLSQKMVEEREMKWNVRHLKYQEELIKEEVKLVVEKLNKLQLCLDKLSFTNTAYKTTSFLSAGELDKQKLQFLLRHGSKNMAKEKKLLRDINTSQKSKQAGTTLDELEAPVHKLKLLPFKFLCWIISINIFLLIFSESKQIKNLDEQIKNSRMHLYRTDFEEIYREKKVHEMEKETAVANAGVGGRLWSSLGSKKHVQRQVQILYEELDELRLKQVEIRDGGRFVEKKLGWIEKQIVFLRTQIESIRHV</sequence>
<evidence type="ECO:0000256" key="8">
    <source>
        <dbReference type="ARBA" id="ARBA00023136"/>
    </source>
</evidence>
<keyword evidence="10" id="KW-1185">Reference proteome</keyword>
<evidence type="ECO:0000256" key="6">
    <source>
        <dbReference type="ARBA" id="ARBA00022989"/>
    </source>
</evidence>
<comment type="subcellular location">
    <subcellularLocation>
        <location evidence="1">Cell membrane</location>
        <topology evidence="1">Single-pass membrane protein</topology>
    </subcellularLocation>
    <subcellularLocation>
        <location evidence="2">Endoplasmic reticulum membrane</location>
        <topology evidence="2">Single-pass membrane protein</topology>
    </subcellularLocation>
</comment>
<name>A0A6J1GSQ0_CUCMO</name>
<evidence type="ECO:0000313" key="10">
    <source>
        <dbReference type="Proteomes" id="UP000504609"/>
    </source>
</evidence>
<keyword evidence="4" id="KW-0812">Transmembrane</keyword>
<dbReference type="PANTHER" id="PTHR32219">
    <property type="entry name" value="RNA-BINDING PROTEIN YLMH-RELATED"/>
    <property type="match status" value="1"/>
</dbReference>
<comment type="similarity">
    <text evidence="9">Belongs to the plant Proton pump-interactor protein family.</text>
</comment>
<evidence type="ECO:0000256" key="7">
    <source>
        <dbReference type="ARBA" id="ARBA00023054"/>
    </source>
</evidence>
<dbReference type="RefSeq" id="XP_022955117.1">
    <property type="nucleotide sequence ID" value="XM_023099349.1"/>
</dbReference>